<dbReference type="PANTHER" id="PTHR21105:SF0">
    <property type="entry name" value="GH16255P"/>
    <property type="match status" value="1"/>
</dbReference>
<dbReference type="GO" id="GO:0043410">
    <property type="term" value="P:positive regulation of MAPK cascade"/>
    <property type="evidence" value="ECO:0007669"/>
    <property type="project" value="TreeGrafter"/>
</dbReference>
<keyword evidence="1" id="KW-0732">Signal</keyword>
<dbReference type="GO" id="GO:0030297">
    <property type="term" value="F:transmembrane receptor protein tyrosine kinase activator activity"/>
    <property type="evidence" value="ECO:0007669"/>
    <property type="project" value="TreeGrafter"/>
</dbReference>
<sequence>MKSTSIFVLFFVVAVAFCAVGTVKKPLLDVANMPVNYPNCVPDEYGTPSIPCPGPPKKADSEWPCVRYVDLCNMRIDCPNGEDESVQLCFYHNAVRKAHIQRLYQRIDNLRGL</sequence>
<reference evidence="2 3" key="1">
    <citation type="submission" date="2020-04" db="EMBL/GenBank/DDBJ databases">
        <authorList>
            <person name="Laetsch R D."/>
            <person name="Stevens L."/>
            <person name="Kumar S."/>
            <person name="Blaxter L. M."/>
        </authorList>
    </citation>
    <scope>NUCLEOTIDE SEQUENCE [LARGE SCALE GENOMIC DNA]</scope>
</reference>
<evidence type="ECO:0000256" key="1">
    <source>
        <dbReference type="SAM" id="SignalP"/>
    </source>
</evidence>
<feature type="chain" id="PRO_5035791527" evidence="1">
    <location>
        <begin position="19"/>
        <end position="113"/>
    </location>
</feature>
<dbReference type="OrthoDB" id="5870811at2759"/>
<name>A0A8S1EF91_9PELO</name>
<dbReference type="Proteomes" id="UP000494206">
    <property type="component" value="Unassembled WGS sequence"/>
</dbReference>
<keyword evidence="3" id="KW-1185">Reference proteome</keyword>
<dbReference type="PANTHER" id="PTHR21105">
    <property type="entry name" value="GH16255P"/>
    <property type="match status" value="1"/>
</dbReference>
<evidence type="ECO:0000313" key="3">
    <source>
        <dbReference type="Proteomes" id="UP000494206"/>
    </source>
</evidence>
<dbReference type="AlphaFoldDB" id="A0A8S1EF91"/>
<comment type="caution">
    <text evidence="2">The sequence shown here is derived from an EMBL/GenBank/DDBJ whole genome shotgun (WGS) entry which is preliminary data.</text>
</comment>
<gene>
    <name evidence="2" type="ORF">CBOVIS_LOCUS3726</name>
</gene>
<evidence type="ECO:0000313" key="2">
    <source>
        <dbReference type="EMBL" id="CAB3400893.1"/>
    </source>
</evidence>
<protein>
    <submittedName>
        <fullName evidence="2">Uncharacterized protein</fullName>
    </submittedName>
</protein>
<organism evidence="2 3">
    <name type="scientific">Caenorhabditis bovis</name>
    <dbReference type="NCBI Taxonomy" id="2654633"/>
    <lineage>
        <taxon>Eukaryota</taxon>
        <taxon>Metazoa</taxon>
        <taxon>Ecdysozoa</taxon>
        <taxon>Nematoda</taxon>
        <taxon>Chromadorea</taxon>
        <taxon>Rhabditida</taxon>
        <taxon>Rhabditina</taxon>
        <taxon>Rhabditomorpha</taxon>
        <taxon>Rhabditoidea</taxon>
        <taxon>Rhabditidae</taxon>
        <taxon>Peloderinae</taxon>
        <taxon>Caenorhabditis</taxon>
    </lineage>
</organism>
<feature type="signal peptide" evidence="1">
    <location>
        <begin position="1"/>
        <end position="18"/>
    </location>
</feature>
<dbReference type="EMBL" id="CADEPM010000002">
    <property type="protein sequence ID" value="CAB3400893.1"/>
    <property type="molecule type" value="Genomic_DNA"/>
</dbReference>
<proteinExistence type="predicted"/>
<accession>A0A8S1EF91</accession>
<dbReference type="GO" id="GO:0043195">
    <property type="term" value="C:terminal bouton"/>
    <property type="evidence" value="ECO:0007669"/>
    <property type="project" value="TreeGrafter"/>
</dbReference>